<comment type="catalytic activity">
    <reaction evidence="8">
        <text>L-threonyl-[protein] + ATP = O-phospho-L-threonyl-[protein] + ADP + H(+)</text>
        <dbReference type="Rhea" id="RHEA:46608"/>
        <dbReference type="Rhea" id="RHEA-COMP:11060"/>
        <dbReference type="Rhea" id="RHEA-COMP:11605"/>
        <dbReference type="ChEBI" id="CHEBI:15378"/>
        <dbReference type="ChEBI" id="CHEBI:30013"/>
        <dbReference type="ChEBI" id="CHEBI:30616"/>
        <dbReference type="ChEBI" id="CHEBI:61977"/>
        <dbReference type="ChEBI" id="CHEBI:456216"/>
        <dbReference type="EC" id="2.7.12.2"/>
    </reaction>
</comment>
<keyword evidence="1" id="KW-0808">Transferase</keyword>
<dbReference type="SMART" id="SM00220">
    <property type="entry name" value="S_TKc"/>
    <property type="match status" value="1"/>
</dbReference>
<evidence type="ECO:0000256" key="2">
    <source>
        <dbReference type="ARBA" id="ARBA00022741"/>
    </source>
</evidence>
<dbReference type="GO" id="GO:0004708">
    <property type="term" value="F:MAP kinase kinase activity"/>
    <property type="evidence" value="ECO:0007669"/>
    <property type="project" value="UniProtKB-EC"/>
</dbReference>
<dbReference type="OMA" id="MERSEVH"/>
<feature type="domain" description="Protein kinase" evidence="11">
    <location>
        <begin position="123"/>
        <end position="386"/>
    </location>
</feature>
<evidence type="ECO:0000256" key="9">
    <source>
        <dbReference type="ARBA" id="ARBA00051693"/>
    </source>
</evidence>
<dbReference type="Proteomes" id="UP000039324">
    <property type="component" value="Unassembled WGS sequence"/>
</dbReference>
<evidence type="ECO:0000256" key="7">
    <source>
        <dbReference type="ARBA" id="ARBA00049014"/>
    </source>
</evidence>
<evidence type="ECO:0000256" key="5">
    <source>
        <dbReference type="ARBA" id="ARBA00038035"/>
    </source>
</evidence>
<evidence type="ECO:0000256" key="8">
    <source>
        <dbReference type="ARBA" id="ARBA00049299"/>
    </source>
</evidence>
<sequence>MAPPSTRANTRSRQQQPGLTSRRQSGRNNKPGFRRRRPPALCVDENDVDDVLKSQVRLTHSGAFVIGDFQIDGKGFTLGPNVKAAGPKSLVGSSRSVGDADMVDGHQTTRVDIQISGINELEVFAVWVCGVGSTSRVRIVRHKATRQLLSLKQVDLDTSAERVQPIIAELRALHECNSPSVVSFHGAFYSNSCASIVMEYMDSGSLKDLAARSLNSSIPEYIISAIAKQILHGLVYLHCSKGIIHRDLKPSNILLNSMGHVKLADFGVSGKISNVTRNRHTFVGTVSYMSPERIMGENHTVSSDIWSFGITLMECALGYFPFTQTAFRSRSKPAFWDMLDTVSTCPTPRLPGNMFSNEFNDFVSSCVSRSPSDRPSAESLLHHPFIVQSTCTDAELVRYINNASSVKHDILDVRNLDCVPVPVEAATVRTFTFA</sequence>
<dbReference type="PROSITE" id="PS50011">
    <property type="entry name" value="PROTEIN_KINASE_DOM"/>
    <property type="match status" value="1"/>
</dbReference>
<dbReference type="InterPro" id="IPR011009">
    <property type="entry name" value="Kinase-like_dom_sf"/>
</dbReference>
<dbReference type="SUPFAM" id="SSF56112">
    <property type="entry name" value="Protein kinase-like (PK-like)"/>
    <property type="match status" value="1"/>
</dbReference>
<evidence type="ECO:0000313" key="12">
    <source>
        <dbReference type="EMBL" id="CEO95622.1"/>
    </source>
</evidence>
<feature type="region of interest" description="Disordered" evidence="10">
    <location>
        <begin position="1"/>
        <end position="38"/>
    </location>
</feature>
<dbReference type="PANTHER" id="PTHR48013">
    <property type="entry name" value="DUAL SPECIFICITY MITOGEN-ACTIVATED PROTEIN KINASE KINASE 5-RELATED"/>
    <property type="match status" value="1"/>
</dbReference>
<dbReference type="InterPro" id="IPR008271">
    <property type="entry name" value="Ser/Thr_kinase_AS"/>
</dbReference>
<comment type="similarity">
    <text evidence="5">Belongs to the protein kinase superfamily. STE Ser/Thr protein kinase family. MAP kinase kinase subfamily.</text>
</comment>
<evidence type="ECO:0000259" key="11">
    <source>
        <dbReference type="PROSITE" id="PS50011"/>
    </source>
</evidence>
<dbReference type="Pfam" id="PF00069">
    <property type="entry name" value="Pkinase"/>
    <property type="match status" value="1"/>
</dbReference>
<evidence type="ECO:0000313" key="13">
    <source>
        <dbReference type="Proteomes" id="UP000039324"/>
    </source>
</evidence>
<dbReference type="OrthoDB" id="10252354at2759"/>
<comment type="catalytic activity">
    <reaction evidence="9">
        <text>L-tyrosyl-[protein] + ATP = O-phospho-L-tyrosyl-[protein] + ADP + H(+)</text>
        <dbReference type="Rhea" id="RHEA:10596"/>
        <dbReference type="Rhea" id="RHEA-COMP:10136"/>
        <dbReference type="Rhea" id="RHEA-COMP:20101"/>
        <dbReference type="ChEBI" id="CHEBI:15378"/>
        <dbReference type="ChEBI" id="CHEBI:30616"/>
        <dbReference type="ChEBI" id="CHEBI:46858"/>
        <dbReference type="ChEBI" id="CHEBI:61978"/>
        <dbReference type="ChEBI" id="CHEBI:456216"/>
        <dbReference type="EC" id="2.7.12.2"/>
    </reaction>
</comment>
<gene>
    <name evidence="12" type="ORF">PBRA_004348</name>
</gene>
<dbReference type="PROSITE" id="PS00108">
    <property type="entry name" value="PROTEIN_KINASE_ST"/>
    <property type="match status" value="1"/>
</dbReference>
<dbReference type="InterPro" id="IPR000719">
    <property type="entry name" value="Prot_kinase_dom"/>
</dbReference>
<organism evidence="12 13">
    <name type="scientific">Plasmodiophora brassicae</name>
    <name type="common">Clubroot disease agent</name>
    <dbReference type="NCBI Taxonomy" id="37360"/>
    <lineage>
        <taxon>Eukaryota</taxon>
        <taxon>Sar</taxon>
        <taxon>Rhizaria</taxon>
        <taxon>Endomyxa</taxon>
        <taxon>Phytomyxea</taxon>
        <taxon>Plasmodiophorida</taxon>
        <taxon>Plasmodiophoridae</taxon>
        <taxon>Plasmodiophora</taxon>
    </lineage>
</organism>
<dbReference type="AlphaFoldDB" id="A0A0G4IKK9"/>
<dbReference type="Gene3D" id="1.10.510.10">
    <property type="entry name" value="Transferase(Phosphotransferase) domain 1"/>
    <property type="match status" value="1"/>
</dbReference>
<evidence type="ECO:0000256" key="10">
    <source>
        <dbReference type="SAM" id="MobiDB-lite"/>
    </source>
</evidence>
<protein>
    <recommendedName>
        <fullName evidence="6">mitogen-activated protein kinase kinase</fullName>
        <ecNumber evidence="6">2.7.12.2</ecNumber>
    </recommendedName>
</protein>
<keyword evidence="13" id="KW-1185">Reference proteome</keyword>
<proteinExistence type="inferred from homology"/>
<comment type="catalytic activity">
    <reaction evidence="7">
        <text>L-seryl-[protein] + ATP = O-phospho-L-seryl-[protein] + ADP + H(+)</text>
        <dbReference type="Rhea" id="RHEA:17989"/>
        <dbReference type="Rhea" id="RHEA-COMP:9863"/>
        <dbReference type="Rhea" id="RHEA-COMP:11604"/>
        <dbReference type="ChEBI" id="CHEBI:15378"/>
        <dbReference type="ChEBI" id="CHEBI:29999"/>
        <dbReference type="ChEBI" id="CHEBI:30616"/>
        <dbReference type="ChEBI" id="CHEBI:83421"/>
        <dbReference type="ChEBI" id="CHEBI:456216"/>
        <dbReference type="EC" id="2.7.12.2"/>
    </reaction>
</comment>
<keyword evidence="3" id="KW-0418">Kinase</keyword>
<dbReference type="CDD" id="cd06623">
    <property type="entry name" value="PKc_MAPKK_plant_like"/>
    <property type="match status" value="1"/>
</dbReference>
<accession>A0A0G4IKK9</accession>
<evidence type="ECO:0000256" key="4">
    <source>
        <dbReference type="ARBA" id="ARBA00022840"/>
    </source>
</evidence>
<dbReference type="EMBL" id="CDSF01000024">
    <property type="protein sequence ID" value="CEO95622.1"/>
    <property type="molecule type" value="Genomic_DNA"/>
</dbReference>
<dbReference type="EC" id="2.7.12.2" evidence="6"/>
<dbReference type="STRING" id="37360.A0A0G4IKK9"/>
<evidence type="ECO:0000256" key="1">
    <source>
        <dbReference type="ARBA" id="ARBA00022679"/>
    </source>
</evidence>
<keyword evidence="4" id="KW-0067">ATP-binding</keyword>
<feature type="compositionally biased region" description="Polar residues" evidence="10">
    <location>
        <begin position="1"/>
        <end position="28"/>
    </location>
</feature>
<reference evidence="12 13" key="1">
    <citation type="submission" date="2015-02" db="EMBL/GenBank/DDBJ databases">
        <authorList>
            <person name="Chooi Y.-H."/>
        </authorList>
    </citation>
    <scope>NUCLEOTIDE SEQUENCE [LARGE SCALE GENOMIC DNA]</scope>
    <source>
        <strain evidence="12">E3</strain>
    </source>
</reference>
<evidence type="ECO:0000256" key="3">
    <source>
        <dbReference type="ARBA" id="ARBA00022777"/>
    </source>
</evidence>
<name>A0A0G4IKK9_PLABS</name>
<dbReference type="GO" id="GO:0005524">
    <property type="term" value="F:ATP binding"/>
    <property type="evidence" value="ECO:0007669"/>
    <property type="project" value="UniProtKB-KW"/>
</dbReference>
<evidence type="ECO:0000256" key="6">
    <source>
        <dbReference type="ARBA" id="ARBA00038999"/>
    </source>
</evidence>
<dbReference type="PANTHER" id="PTHR48013:SF9">
    <property type="entry name" value="DUAL SPECIFICITY MITOGEN-ACTIVATED PROTEIN KINASE KINASE 5"/>
    <property type="match status" value="1"/>
</dbReference>
<keyword evidence="2" id="KW-0547">Nucleotide-binding</keyword>
<dbReference type="Gene3D" id="3.30.200.20">
    <property type="entry name" value="Phosphorylase Kinase, domain 1"/>
    <property type="match status" value="1"/>
</dbReference>